<reference evidence="1 2" key="1">
    <citation type="submission" date="2016-12" db="EMBL/GenBank/DDBJ databases">
        <authorList>
            <person name="Song W.-J."/>
            <person name="Kurnit D.M."/>
        </authorList>
    </citation>
    <scope>NUCLEOTIDE SEQUENCE [LARGE SCALE GENOMIC DNA]</scope>
    <source>
        <strain evidence="1 2">IMCC3135</strain>
    </source>
</reference>
<gene>
    <name evidence="1" type="ORF">IMCC3135_02830</name>
</gene>
<dbReference type="Proteomes" id="UP000250079">
    <property type="component" value="Chromosome"/>
</dbReference>
<protein>
    <submittedName>
        <fullName evidence="1">Uncharacterized protein</fullName>
    </submittedName>
</protein>
<name>A0A2Z2NHR0_9GAMM</name>
<evidence type="ECO:0000313" key="2">
    <source>
        <dbReference type="Proteomes" id="UP000250079"/>
    </source>
</evidence>
<dbReference type="EMBL" id="CP018632">
    <property type="protein sequence ID" value="ASJ70679.1"/>
    <property type="molecule type" value="Genomic_DNA"/>
</dbReference>
<evidence type="ECO:0000313" key="1">
    <source>
        <dbReference type="EMBL" id="ASJ70679.1"/>
    </source>
</evidence>
<keyword evidence="2" id="KW-1185">Reference proteome</keyword>
<dbReference type="KEGG" id="gai:IMCC3135_02830"/>
<organism evidence="1 2">
    <name type="scientific">Granulosicoccus antarcticus IMCC3135</name>
    <dbReference type="NCBI Taxonomy" id="1192854"/>
    <lineage>
        <taxon>Bacteria</taxon>
        <taxon>Pseudomonadati</taxon>
        <taxon>Pseudomonadota</taxon>
        <taxon>Gammaproteobacteria</taxon>
        <taxon>Chromatiales</taxon>
        <taxon>Granulosicoccaceae</taxon>
        <taxon>Granulosicoccus</taxon>
    </lineage>
</organism>
<proteinExistence type="predicted"/>
<accession>A0A2Z2NHR0</accession>
<dbReference type="OrthoDB" id="6399948at2"/>
<dbReference type="RefSeq" id="WP_157735729.1">
    <property type="nucleotide sequence ID" value="NZ_CP018632.1"/>
</dbReference>
<sequence length="123" mass="13432">MSDSDKLTADEIDDLLEELLVDAYGDEEQLTALHEGVDDAVELPIDVLITGQTMSLVGIDYDGNARRGLVAQCLSDDGRKHRISFADVQIPPHTIAYRYLAAYCRWLGIEPVVLAQTQGASGL</sequence>
<dbReference type="AlphaFoldDB" id="A0A2Z2NHR0"/>